<proteinExistence type="predicted"/>
<dbReference type="Pfam" id="PF07110">
    <property type="entry name" value="EthD"/>
    <property type="match status" value="1"/>
</dbReference>
<dbReference type="AlphaFoldDB" id="A0A2S8B1L5"/>
<dbReference type="NCBIfam" id="TIGR02118">
    <property type="entry name" value="EthD family reductase"/>
    <property type="match status" value="1"/>
</dbReference>
<dbReference type="Proteomes" id="UP000238954">
    <property type="component" value="Chromosome"/>
</dbReference>
<organism evidence="2 3">
    <name type="scientific">Sphingopyxis lindanitolerans</name>
    <dbReference type="NCBI Taxonomy" id="2054227"/>
    <lineage>
        <taxon>Bacteria</taxon>
        <taxon>Pseudomonadati</taxon>
        <taxon>Pseudomonadota</taxon>
        <taxon>Alphaproteobacteria</taxon>
        <taxon>Sphingomonadales</taxon>
        <taxon>Sphingomonadaceae</taxon>
        <taxon>Sphingopyxis</taxon>
    </lineage>
</organism>
<feature type="domain" description="EthD" evidence="1">
    <location>
        <begin position="12"/>
        <end position="99"/>
    </location>
</feature>
<dbReference type="Gene3D" id="3.30.70.100">
    <property type="match status" value="1"/>
</dbReference>
<evidence type="ECO:0000313" key="3">
    <source>
        <dbReference type="Proteomes" id="UP000238954"/>
    </source>
</evidence>
<dbReference type="InterPro" id="IPR011008">
    <property type="entry name" value="Dimeric_a/b-barrel"/>
</dbReference>
<dbReference type="RefSeq" id="WP_105999672.1">
    <property type="nucleotide sequence ID" value="NZ_CM009578.1"/>
</dbReference>
<comment type="caution">
    <text evidence="2">The sequence shown here is derived from an EMBL/GenBank/DDBJ whole genome shotgun (WGS) entry which is preliminary data.</text>
</comment>
<dbReference type="OrthoDB" id="5512215at2"/>
<accession>A0A2S8B1L5</accession>
<dbReference type="InterPro" id="IPR009799">
    <property type="entry name" value="EthD_dom"/>
</dbReference>
<keyword evidence="3" id="KW-1185">Reference proteome</keyword>
<dbReference type="EMBL" id="PHFW01000003">
    <property type="protein sequence ID" value="PQM26295.1"/>
    <property type="molecule type" value="Genomic_DNA"/>
</dbReference>
<sequence length="113" mass="12714">MIYQVHALVRLPGLTHAAFVHHWREHHAPLVTSLAADLRIKSYDQMPGVDYPAGCASRYDGFAIVGFQDLEDFEAMLASPEGRAAARRVREDEKSFFDSKASTVTWTREVPIL</sequence>
<gene>
    <name evidence="2" type="ORF">CVO77_14640</name>
</gene>
<reference evidence="3" key="1">
    <citation type="submission" date="2017-11" db="EMBL/GenBank/DDBJ databases">
        <title>The complete genome sequence of Sphingopyxis pomeranensis sp. nov. strain WS5A3p.</title>
        <authorList>
            <person name="Kaminski M.A."/>
        </authorList>
    </citation>
    <scope>NUCLEOTIDE SEQUENCE [LARGE SCALE GENOMIC DNA]</scope>
    <source>
        <strain evidence="3">WS5A3p</strain>
    </source>
</reference>
<dbReference type="GO" id="GO:0016491">
    <property type="term" value="F:oxidoreductase activity"/>
    <property type="evidence" value="ECO:0007669"/>
    <property type="project" value="InterPro"/>
</dbReference>
<protein>
    <recommendedName>
        <fullName evidence="1">EthD domain-containing protein</fullName>
    </recommendedName>
</protein>
<evidence type="ECO:0000313" key="2">
    <source>
        <dbReference type="EMBL" id="PQM26295.1"/>
    </source>
</evidence>
<evidence type="ECO:0000259" key="1">
    <source>
        <dbReference type="Pfam" id="PF07110"/>
    </source>
</evidence>
<dbReference type="SUPFAM" id="SSF54909">
    <property type="entry name" value="Dimeric alpha+beta barrel"/>
    <property type="match status" value="1"/>
</dbReference>
<name>A0A2S8B1L5_9SPHN</name>